<proteinExistence type="predicted"/>
<evidence type="ECO:0000313" key="2">
    <source>
        <dbReference type="WBParaSite" id="sdigi.contig311.g7327.t1"/>
    </source>
</evidence>
<dbReference type="Proteomes" id="UP000887581">
    <property type="component" value="Unplaced"/>
</dbReference>
<protein>
    <submittedName>
        <fullName evidence="2">Uncharacterized protein</fullName>
    </submittedName>
</protein>
<dbReference type="AlphaFoldDB" id="A0A915PQ94"/>
<evidence type="ECO:0000313" key="1">
    <source>
        <dbReference type="Proteomes" id="UP000887581"/>
    </source>
</evidence>
<dbReference type="WBParaSite" id="sdigi.contig311.g7327.t1">
    <property type="protein sequence ID" value="sdigi.contig311.g7327.t1"/>
    <property type="gene ID" value="sdigi.contig311.g7327"/>
</dbReference>
<keyword evidence="1" id="KW-1185">Reference proteome</keyword>
<accession>A0A915PQ94</accession>
<sequence length="144" mass="16524">MFASYQISLTSLSVRFISAGYRSPFNPISLSDCFPVWDSAFAFRPHMDYRAVRDTRSGVISAREVLRGKIVTLISMNMNRNILDLARKSARYCLKPPGRKNWPRPMMLGPQTLRHPSCTPHLSNRFFMNMDDCEYIKTVSPSLT</sequence>
<name>A0A915PQ94_9BILA</name>
<organism evidence="1 2">
    <name type="scientific">Setaria digitata</name>
    <dbReference type="NCBI Taxonomy" id="48799"/>
    <lineage>
        <taxon>Eukaryota</taxon>
        <taxon>Metazoa</taxon>
        <taxon>Ecdysozoa</taxon>
        <taxon>Nematoda</taxon>
        <taxon>Chromadorea</taxon>
        <taxon>Rhabditida</taxon>
        <taxon>Spirurina</taxon>
        <taxon>Spiruromorpha</taxon>
        <taxon>Filarioidea</taxon>
        <taxon>Setariidae</taxon>
        <taxon>Setaria</taxon>
    </lineage>
</organism>
<reference evidence="2" key="1">
    <citation type="submission" date="2022-11" db="UniProtKB">
        <authorList>
            <consortium name="WormBaseParasite"/>
        </authorList>
    </citation>
    <scope>IDENTIFICATION</scope>
</reference>